<dbReference type="SUPFAM" id="SSF56601">
    <property type="entry name" value="beta-lactamase/transpeptidase-like"/>
    <property type="match status" value="1"/>
</dbReference>
<evidence type="ECO:0000259" key="1">
    <source>
        <dbReference type="Pfam" id="PF00144"/>
    </source>
</evidence>
<keyword evidence="3" id="KW-1185">Reference proteome</keyword>
<dbReference type="KEGG" id="pfla:Pflav_020480"/>
<evidence type="ECO:0000313" key="2">
    <source>
        <dbReference type="EMBL" id="BCB75638.1"/>
    </source>
</evidence>
<dbReference type="PANTHER" id="PTHR43319">
    <property type="entry name" value="BETA-LACTAMASE-RELATED"/>
    <property type="match status" value="1"/>
</dbReference>
<dbReference type="EMBL" id="AP022870">
    <property type="protein sequence ID" value="BCB75638.1"/>
    <property type="molecule type" value="Genomic_DNA"/>
</dbReference>
<feature type="domain" description="Beta-lactamase-related" evidence="1">
    <location>
        <begin position="5"/>
        <end position="343"/>
    </location>
</feature>
<dbReference type="Gene3D" id="3.40.710.10">
    <property type="entry name" value="DD-peptidase/beta-lactamase superfamily"/>
    <property type="match status" value="1"/>
</dbReference>
<proteinExistence type="predicted"/>
<gene>
    <name evidence="2" type="ORF">Pflav_020480</name>
</gene>
<organism evidence="2 3">
    <name type="scientific">Phytohabitans flavus</name>
    <dbReference type="NCBI Taxonomy" id="1076124"/>
    <lineage>
        <taxon>Bacteria</taxon>
        <taxon>Bacillati</taxon>
        <taxon>Actinomycetota</taxon>
        <taxon>Actinomycetes</taxon>
        <taxon>Micromonosporales</taxon>
        <taxon>Micromonosporaceae</taxon>
    </lineage>
</organism>
<dbReference type="Proteomes" id="UP000502508">
    <property type="component" value="Chromosome"/>
</dbReference>
<reference evidence="2 3" key="1">
    <citation type="submission" date="2020-03" db="EMBL/GenBank/DDBJ databases">
        <title>Whole genome shotgun sequence of Phytohabitans flavus NBRC 107702.</title>
        <authorList>
            <person name="Komaki H."/>
            <person name="Tamura T."/>
        </authorList>
    </citation>
    <scope>NUCLEOTIDE SEQUENCE [LARGE SCALE GENOMIC DNA]</scope>
    <source>
        <strain evidence="2 3">NBRC 107702</strain>
    </source>
</reference>
<dbReference type="PANTHER" id="PTHR43319:SF3">
    <property type="entry name" value="BETA-LACTAMASE-RELATED DOMAIN-CONTAINING PROTEIN"/>
    <property type="match status" value="1"/>
</dbReference>
<reference evidence="2 3" key="2">
    <citation type="submission" date="2020-03" db="EMBL/GenBank/DDBJ databases">
        <authorList>
            <person name="Ichikawa N."/>
            <person name="Kimura A."/>
            <person name="Kitahashi Y."/>
            <person name="Uohara A."/>
        </authorList>
    </citation>
    <scope>NUCLEOTIDE SEQUENCE [LARGE SCALE GENOMIC DNA]</scope>
    <source>
        <strain evidence="2 3">NBRC 107702</strain>
    </source>
</reference>
<dbReference type="InterPro" id="IPR012338">
    <property type="entry name" value="Beta-lactam/transpept-like"/>
</dbReference>
<dbReference type="Pfam" id="PF00144">
    <property type="entry name" value="Beta-lactamase"/>
    <property type="match status" value="1"/>
</dbReference>
<name>A0A6F8XPE6_9ACTN</name>
<dbReference type="InterPro" id="IPR001466">
    <property type="entry name" value="Beta-lactam-related"/>
</dbReference>
<dbReference type="RefSeq" id="WP_173035533.1">
    <property type="nucleotide sequence ID" value="NZ_AP022870.1"/>
</dbReference>
<dbReference type="InterPro" id="IPR052907">
    <property type="entry name" value="Beta-lactamase/esterase"/>
</dbReference>
<evidence type="ECO:0000313" key="3">
    <source>
        <dbReference type="Proteomes" id="UP000502508"/>
    </source>
</evidence>
<accession>A0A6F8XPE6</accession>
<sequence length="361" mass="37464">MRERIQRTIDDLVASGSETGLQVAVIRDGETIVDAVAGLAGPDGPPVTPGTLFYAASTGKGVAVTLAHVAVERGLIGYGTRVAEVWPEFATHGKGGVTLRDVLLHRAGVPGLPADITVADMCDWARMCALVADAKPWWPPGTETGYHAQTFGYLLGETLRRATGQPLSTLLAELVTRPVSVEGEVCFSVPENRLPRVATQVAGPALERPPPGSPAARATPAAVLPDAAYANRRDVLTADIPSAGTMTARGVARMYAALLGHVPGVGLVSPERLALMAAPAFAGVDQVMGFPTTWAYGYSPYRPGGIEGRSGSTFGMIGMNGSAAWADIDTGVAVAVMRNRFAAGDLTAVEAVGRIVAEGDR</sequence>
<dbReference type="AlphaFoldDB" id="A0A6F8XPE6"/>
<protein>
    <submittedName>
        <fullName evidence="2">Esterase</fullName>
    </submittedName>
</protein>